<sequence>MSPSVNVREGNGYFYIYHLLRFEGCAIIGRSGEAQEARLSHSNVAILLLLHLSMEEFLVAVFHTNQARCFLHLGYFNASFFLLWKSYLAIYGSI</sequence>
<evidence type="ECO:0000256" key="1">
    <source>
        <dbReference type="SAM" id="Phobius"/>
    </source>
</evidence>
<evidence type="ECO:0000313" key="3">
    <source>
        <dbReference type="Proteomes" id="UP001054252"/>
    </source>
</evidence>
<accession>A0AAV5HGH9</accession>
<organism evidence="2 3">
    <name type="scientific">Rubroshorea leprosula</name>
    <dbReference type="NCBI Taxonomy" id="152421"/>
    <lineage>
        <taxon>Eukaryota</taxon>
        <taxon>Viridiplantae</taxon>
        <taxon>Streptophyta</taxon>
        <taxon>Embryophyta</taxon>
        <taxon>Tracheophyta</taxon>
        <taxon>Spermatophyta</taxon>
        <taxon>Magnoliopsida</taxon>
        <taxon>eudicotyledons</taxon>
        <taxon>Gunneridae</taxon>
        <taxon>Pentapetalae</taxon>
        <taxon>rosids</taxon>
        <taxon>malvids</taxon>
        <taxon>Malvales</taxon>
        <taxon>Dipterocarpaceae</taxon>
        <taxon>Rubroshorea</taxon>
    </lineage>
</organism>
<proteinExistence type="predicted"/>
<dbReference type="Proteomes" id="UP001054252">
    <property type="component" value="Unassembled WGS sequence"/>
</dbReference>
<feature type="transmembrane region" description="Helical" evidence="1">
    <location>
        <begin position="70"/>
        <end position="90"/>
    </location>
</feature>
<keyword evidence="3" id="KW-1185">Reference proteome</keyword>
<evidence type="ECO:0000313" key="2">
    <source>
        <dbReference type="EMBL" id="GKU87908.1"/>
    </source>
</evidence>
<dbReference type="AlphaFoldDB" id="A0AAV5HGH9"/>
<protein>
    <submittedName>
        <fullName evidence="2">Uncharacterized protein</fullName>
    </submittedName>
</protein>
<dbReference type="EMBL" id="BPVZ01000002">
    <property type="protein sequence ID" value="GKU87908.1"/>
    <property type="molecule type" value="Genomic_DNA"/>
</dbReference>
<comment type="caution">
    <text evidence="2">The sequence shown here is derived from an EMBL/GenBank/DDBJ whole genome shotgun (WGS) entry which is preliminary data.</text>
</comment>
<keyword evidence="1" id="KW-0472">Membrane</keyword>
<name>A0AAV5HGH9_9ROSI</name>
<keyword evidence="1" id="KW-1133">Transmembrane helix</keyword>
<gene>
    <name evidence="2" type="ORF">SLEP1_g2235</name>
</gene>
<reference evidence="2 3" key="1">
    <citation type="journal article" date="2021" name="Commun. Biol.">
        <title>The genome of Shorea leprosula (Dipterocarpaceae) highlights the ecological relevance of drought in aseasonal tropical rainforests.</title>
        <authorList>
            <person name="Ng K.K.S."/>
            <person name="Kobayashi M.J."/>
            <person name="Fawcett J.A."/>
            <person name="Hatakeyama M."/>
            <person name="Paape T."/>
            <person name="Ng C.H."/>
            <person name="Ang C.C."/>
            <person name="Tnah L.H."/>
            <person name="Lee C.T."/>
            <person name="Nishiyama T."/>
            <person name="Sese J."/>
            <person name="O'Brien M.J."/>
            <person name="Copetti D."/>
            <person name="Mohd Noor M.I."/>
            <person name="Ong R.C."/>
            <person name="Putra M."/>
            <person name="Sireger I.Z."/>
            <person name="Indrioko S."/>
            <person name="Kosugi Y."/>
            <person name="Izuno A."/>
            <person name="Isagi Y."/>
            <person name="Lee S.L."/>
            <person name="Shimizu K.K."/>
        </authorList>
    </citation>
    <scope>NUCLEOTIDE SEQUENCE [LARGE SCALE GENOMIC DNA]</scope>
    <source>
        <strain evidence="2">214</strain>
    </source>
</reference>
<keyword evidence="1" id="KW-0812">Transmembrane</keyword>